<dbReference type="EMBL" id="GACK01009412">
    <property type="protein sequence ID" value="JAA55622.1"/>
    <property type="molecule type" value="mRNA"/>
</dbReference>
<accession>L7LVK8</accession>
<keyword evidence="1" id="KW-0732">Signal</keyword>
<sequence length="107" mass="11519">MKGERKTLLISGILLGWVSHIGANGETASPGTSLGLLDRPELLVQARTEKARKFLNRCPLFLLFCYRGGVGGAFPRFTPVPAQSGGLLKIRESPMPELTCVCVCCEA</sequence>
<dbReference type="AlphaFoldDB" id="L7LVK8"/>
<evidence type="ECO:0000256" key="1">
    <source>
        <dbReference type="SAM" id="SignalP"/>
    </source>
</evidence>
<feature type="chain" id="PRO_5003980649" description="Secreted peptide" evidence="1">
    <location>
        <begin position="24"/>
        <end position="107"/>
    </location>
</feature>
<evidence type="ECO:0000313" key="2">
    <source>
        <dbReference type="EMBL" id="JAA55622.1"/>
    </source>
</evidence>
<feature type="signal peptide" evidence="1">
    <location>
        <begin position="1"/>
        <end position="23"/>
    </location>
</feature>
<organism evidence="2">
    <name type="scientific">Rhipicephalus pulchellus</name>
    <name type="common">Yellow backed tick</name>
    <name type="synonym">Dermacentor pulchellus</name>
    <dbReference type="NCBI Taxonomy" id="72859"/>
    <lineage>
        <taxon>Eukaryota</taxon>
        <taxon>Metazoa</taxon>
        <taxon>Ecdysozoa</taxon>
        <taxon>Arthropoda</taxon>
        <taxon>Chelicerata</taxon>
        <taxon>Arachnida</taxon>
        <taxon>Acari</taxon>
        <taxon>Parasitiformes</taxon>
        <taxon>Ixodida</taxon>
        <taxon>Ixodoidea</taxon>
        <taxon>Ixodidae</taxon>
        <taxon>Rhipicephalinae</taxon>
        <taxon>Rhipicephalus</taxon>
        <taxon>Rhipicephalus</taxon>
    </lineage>
</organism>
<name>L7LVK8_RHIPC</name>
<evidence type="ECO:0008006" key="3">
    <source>
        <dbReference type="Google" id="ProtNLM"/>
    </source>
</evidence>
<protein>
    <recommendedName>
        <fullName evidence="3">Secreted peptide</fullName>
    </recommendedName>
</protein>
<proteinExistence type="evidence at transcript level"/>
<reference evidence="2" key="2">
    <citation type="journal article" date="2015" name="J. Proteomics">
        <title>Sexual differences in the sialomes of the zebra tick, Rhipicephalus pulchellus.</title>
        <authorList>
            <person name="Tan A.W."/>
            <person name="Francischetti I.M."/>
            <person name="Slovak M."/>
            <person name="Kini R.M."/>
            <person name="Ribeiro J.M."/>
        </authorList>
    </citation>
    <scope>NUCLEOTIDE SEQUENCE</scope>
    <source>
        <tissue evidence="2">Salivary gland</tissue>
    </source>
</reference>
<reference evidence="2" key="1">
    <citation type="submission" date="2012-11" db="EMBL/GenBank/DDBJ databases">
        <authorList>
            <person name="Lucero-Rivera Y.E."/>
            <person name="Tovar-Ramirez D."/>
        </authorList>
    </citation>
    <scope>NUCLEOTIDE SEQUENCE</scope>
    <source>
        <tissue evidence="2">Salivary gland</tissue>
    </source>
</reference>